<dbReference type="PANTHER" id="PTHR43409">
    <property type="entry name" value="ANAEROBIC MAGNESIUM-PROTOPORPHYRIN IX MONOMETHYL ESTER CYCLASE-RELATED"/>
    <property type="match status" value="1"/>
</dbReference>
<gene>
    <name evidence="8" type="ORF">UX70_C0001G0102</name>
</gene>
<evidence type="ECO:0000259" key="6">
    <source>
        <dbReference type="PROSITE" id="PS51332"/>
    </source>
</evidence>
<protein>
    <submittedName>
        <fullName evidence="8">Uncharacterized protein</fullName>
    </submittedName>
</protein>
<dbReference type="SFLD" id="SFLDG01123">
    <property type="entry name" value="methyltransferase_(Class_B)"/>
    <property type="match status" value="1"/>
</dbReference>
<dbReference type="InterPro" id="IPR058240">
    <property type="entry name" value="rSAM_sf"/>
</dbReference>
<dbReference type="KEGG" id="pwo:UX70_C0001G0102"/>
<dbReference type="InterPro" id="IPR006638">
    <property type="entry name" value="Elp3/MiaA/NifB-like_rSAM"/>
</dbReference>
<accession>A0A0G4ARD0</accession>
<dbReference type="InterPro" id="IPR007197">
    <property type="entry name" value="rSAM"/>
</dbReference>
<dbReference type="SUPFAM" id="SSF102114">
    <property type="entry name" value="Radical SAM enzymes"/>
    <property type="match status" value="1"/>
</dbReference>
<evidence type="ECO:0000259" key="7">
    <source>
        <dbReference type="PROSITE" id="PS51918"/>
    </source>
</evidence>
<dbReference type="GO" id="GO:0003824">
    <property type="term" value="F:catalytic activity"/>
    <property type="evidence" value="ECO:0007669"/>
    <property type="project" value="InterPro"/>
</dbReference>
<feature type="domain" description="B12-binding" evidence="6">
    <location>
        <begin position="23"/>
        <end position="177"/>
    </location>
</feature>
<keyword evidence="2" id="KW-0949">S-adenosyl-L-methionine</keyword>
<evidence type="ECO:0000256" key="2">
    <source>
        <dbReference type="ARBA" id="ARBA00022691"/>
    </source>
</evidence>
<evidence type="ECO:0000313" key="9">
    <source>
        <dbReference type="Proteomes" id="UP000035656"/>
    </source>
</evidence>
<dbReference type="SUPFAM" id="SSF48452">
    <property type="entry name" value="TPR-like"/>
    <property type="match status" value="1"/>
</dbReference>
<dbReference type="STRING" id="1619007.UX70_C0001G0102"/>
<keyword evidence="4" id="KW-0408">Iron</keyword>
<dbReference type="GO" id="GO:0031419">
    <property type="term" value="F:cobalamin binding"/>
    <property type="evidence" value="ECO:0007669"/>
    <property type="project" value="InterPro"/>
</dbReference>
<organism evidence="8 9">
    <name type="scientific">Candidatus Wolfebacteria bacterium GW2011_GWB1_47_1</name>
    <dbReference type="NCBI Taxonomy" id="1619007"/>
    <lineage>
        <taxon>Bacteria</taxon>
        <taxon>Candidatus Wolfeibacteriota</taxon>
    </lineage>
</organism>
<sequence length="550" mass="62650">MERILFVVPPYVSYENYVNPLPSERIVSKKSGDYGSVVTDMPIGLLSLSAYLKKHSSVEVKLLDFNVILNKTDNFIYKSFSEMFLEVLSGKEWLDFDPTIIGISTLFTPAYHNMVAISEVARRAFPDAMMIAGGGVPTIMHREIFAVTSCFDALCYGEGERPLLGLVNAVDKRGFLNSHPSWITRGKSEAGFQFQYDFISDLDEIPFYDYKLLRVEDYGLSPTVNAYSSFDPDKKRIFHVATSRGCPHLCCFCASHKVHGRKMRYHTVDRVKEDITRLQKEYGAKTIGFQDDSFMINRKRALQIIQIARELKIKIFFNSGLALYALDQEMLEAIKSAGLDELVLAMESGSDRVLKEVMHKPINTAMIKRVIEDCRKLGINTDANILIGLPGETKQDIEDTRSFLRSIDVSWFCIYTAAPLVGSEMYDICVDKNYLKGSHIGSDFKRAVIETDEFTPEWIQEKVYLLNLELNFVENNDLRLGNYATALKGFENTIRVRADHALAYYYASKCYGKLGDVERASRYMGIAKQIVQRDHSWQRYASTFGIYELI</sequence>
<dbReference type="AlphaFoldDB" id="A0A0G4ARD0"/>
<dbReference type="SFLD" id="SFLDS00029">
    <property type="entry name" value="Radical_SAM"/>
    <property type="match status" value="1"/>
</dbReference>
<feature type="domain" description="Radical SAM core" evidence="7">
    <location>
        <begin position="232"/>
        <end position="465"/>
    </location>
</feature>
<dbReference type="InterPro" id="IPR036724">
    <property type="entry name" value="Cobalamin-bd_sf"/>
</dbReference>
<dbReference type="Gene3D" id="3.40.50.280">
    <property type="entry name" value="Cobalamin-binding domain"/>
    <property type="match status" value="1"/>
</dbReference>
<evidence type="ECO:0000256" key="1">
    <source>
        <dbReference type="ARBA" id="ARBA00001966"/>
    </source>
</evidence>
<evidence type="ECO:0000256" key="4">
    <source>
        <dbReference type="ARBA" id="ARBA00023004"/>
    </source>
</evidence>
<dbReference type="Gene3D" id="1.25.40.10">
    <property type="entry name" value="Tetratricopeptide repeat domain"/>
    <property type="match status" value="1"/>
</dbReference>
<dbReference type="PROSITE" id="PS51332">
    <property type="entry name" value="B12_BINDING"/>
    <property type="match status" value="1"/>
</dbReference>
<reference evidence="8 9" key="1">
    <citation type="journal article" date="2015" name="Nature">
        <title>rRNA introns, odd ribosomes, and small enigmatic genomes across a large radiation of phyla.</title>
        <authorList>
            <person name="Brown C.T."/>
            <person name="Hug L.A."/>
            <person name="Thomas B.C."/>
            <person name="Sharon I."/>
            <person name="Castelle C.J."/>
            <person name="Singh A."/>
            <person name="Wilkins M.J."/>
            <person name="Williams K.H."/>
            <person name="Banfield J.F."/>
        </authorList>
    </citation>
    <scope>NUCLEOTIDE SEQUENCE [LARGE SCALE GENOMIC DNA]</scope>
</reference>
<name>A0A0G4ARD0_9BACT</name>
<dbReference type="GO" id="GO:0051539">
    <property type="term" value="F:4 iron, 4 sulfur cluster binding"/>
    <property type="evidence" value="ECO:0007669"/>
    <property type="project" value="UniProtKB-KW"/>
</dbReference>
<dbReference type="GO" id="GO:0046872">
    <property type="term" value="F:metal ion binding"/>
    <property type="evidence" value="ECO:0007669"/>
    <property type="project" value="UniProtKB-KW"/>
</dbReference>
<keyword evidence="5" id="KW-0411">Iron-sulfur</keyword>
<dbReference type="InterPro" id="IPR051198">
    <property type="entry name" value="BchE-like"/>
</dbReference>
<evidence type="ECO:0000256" key="3">
    <source>
        <dbReference type="ARBA" id="ARBA00022723"/>
    </source>
</evidence>
<dbReference type="SUPFAM" id="SSF52242">
    <property type="entry name" value="Cobalamin (vitamin B12)-binding domain"/>
    <property type="match status" value="1"/>
</dbReference>
<evidence type="ECO:0000256" key="5">
    <source>
        <dbReference type="ARBA" id="ARBA00023014"/>
    </source>
</evidence>
<evidence type="ECO:0000313" key="8">
    <source>
        <dbReference type="EMBL" id="AKM77840.1"/>
    </source>
</evidence>
<dbReference type="SMART" id="SM00729">
    <property type="entry name" value="Elp3"/>
    <property type="match status" value="1"/>
</dbReference>
<dbReference type="SFLD" id="SFLDG01082">
    <property type="entry name" value="B12-binding_domain_containing"/>
    <property type="match status" value="1"/>
</dbReference>
<dbReference type="Pfam" id="PF02310">
    <property type="entry name" value="B12-binding"/>
    <property type="match status" value="1"/>
</dbReference>
<proteinExistence type="predicted"/>
<dbReference type="Pfam" id="PF04055">
    <property type="entry name" value="Radical_SAM"/>
    <property type="match status" value="1"/>
</dbReference>
<dbReference type="EMBL" id="CP011209">
    <property type="protein sequence ID" value="AKM77840.1"/>
    <property type="molecule type" value="Genomic_DNA"/>
</dbReference>
<dbReference type="InterPro" id="IPR023404">
    <property type="entry name" value="rSAM_horseshoe"/>
</dbReference>
<dbReference type="InterPro" id="IPR006158">
    <property type="entry name" value="Cobalamin-bd"/>
</dbReference>
<dbReference type="Proteomes" id="UP000035656">
    <property type="component" value="Chromosome"/>
</dbReference>
<dbReference type="InterPro" id="IPR011990">
    <property type="entry name" value="TPR-like_helical_dom_sf"/>
</dbReference>
<keyword evidence="3" id="KW-0479">Metal-binding</keyword>
<dbReference type="PROSITE" id="PS51918">
    <property type="entry name" value="RADICAL_SAM"/>
    <property type="match status" value="1"/>
</dbReference>
<dbReference type="Gene3D" id="3.80.30.20">
    <property type="entry name" value="tm_1862 like domain"/>
    <property type="match status" value="1"/>
</dbReference>
<dbReference type="InterPro" id="IPR034466">
    <property type="entry name" value="Methyltransferase_Class_B"/>
</dbReference>
<comment type="cofactor">
    <cofactor evidence="1">
        <name>[4Fe-4S] cluster</name>
        <dbReference type="ChEBI" id="CHEBI:49883"/>
    </cofactor>
</comment>
<dbReference type="CDD" id="cd01335">
    <property type="entry name" value="Radical_SAM"/>
    <property type="match status" value="1"/>
</dbReference>